<feature type="compositionally biased region" description="Basic residues" evidence="1">
    <location>
        <begin position="25"/>
        <end position="36"/>
    </location>
</feature>
<dbReference type="EMBL" id="BARW01015786">
    <property type="protein sequence ID" value="GAI98903.1"/>
    <property type="molecule type" value="Genomic_DNA"/>
</dbReference>
<feature type="non-terminal residue" evidence="2">
    <location>
        <position position="1"/>
    </location>
</feature>
<protein>
    <submittedName>
        <fullName evidence="2">Uncharacterized protein</fullName>
    </submittedName>
</protein>
<gene>
    <name evidence="2" type="ORF">S12H4_27631</name>
</gene>
<dbReference type="AlphaFoldDB" id="X1T136"/>
<evidence type="ECO:0000256" key="1">
    <source>
        <dbReference type="SAM" id="MobiDB-lite"/>
    </source>
</evidence>
<name>X1T136_9ZZZZ</name>
<sequence>RTKEETKLWKNAIHETLGLKSVLAKGKKSPKNKSINKKNNFVG</sequence>
<comment type="caution">
    <text evidence="2">The sequence shown here is derived from an EMBL/GenBank/DDBJ whole genome shotgun (WGS) entry which is preliminary data.</text>
</comment>
<organism evidence="2">
    <name type="scientific">marine sediment metagenome</name>
    <dbReference type="NCBI Taxonomy" id="412755"/>
    <lineage>
        <taxon>unclassified sequences</taxon>
        <taxon>metagenomes</taxon>
        <taxon>ecological metagenomes</taxon>
    </lineage>
</organism>
<accession>X1T136</accession>
<feature type="region of interest" description="Disordered" evidence="1">
    <location>
        <begin position="24"/>
        <end position="43"/>
    </location>
</feature>
<evidence type="ECO:0000313" key="2">
    <source>
        <dbReference type="EMBL" id="GAI98903.1"/>
    </source>
</evidence>
<proteinExistence type="predicted"/>
<reference evidence="2" key="1">
    <citation type="journal article" date="2014" name="Front. Microbiol.">
        <title>High frequency of phylogenetically diverse reductive dehalogenase-homologous genes in deep subseafloor sedimentary metagenomes.</title>
        <authorList>
            <person name="Kawai M."/>
            <person name="Futagami T."/>
            <person name="Toyoda A."/>
            <person name="Takaki Y."/>
            <person name="Nishi S."/>
            <person name="Hori S."/>
            <person name="Arai W."/>
            <person name="Tsubouchi T."/>
            <person name="Morono Y."/>
            <person name="Uchiyama I."/>
            <person name="Ito T."/>
            <person name="Fujiyama A."/>
            <person name="Inagaki F."/>
            <person name="Takami H."/>
        </authorList>
    </citation>
    <scope>NUCLEOTIDE SEQUENCE</scope>
    <source>
        <strain evidence="2">Expedition CK06-06</strain>
    </source>
</reference>